<dbReference type="STRING" id="710421.Mycch_0764"/>
<evidence type="ECO:0000259" key="1">
    <source>
        <dbReference type="Pfam" id="PF14032"/>
    </source>
</evidence>
<dbReference type="Pfam" id="PF14032">
    <property type="entry name" value="PknH_C"/>
    <property type="match status" value="1"/>
</dbReference>
<evidence type="ECO:0000313" key="2">
    <source>
        <dbReference type="EMBL" id="AFM15581.1"/>
    </source>
</evidence>
<dbReference type="eggNOG" id="COG0515">
    <property type="taxonomic scope" value="Bacteria"/>
</dbReference>
<dbReference type="KEGG" id="mcb:Mycch_0764"/>
<gene>
    <name evidence="2" type="ordered locus">Mycch_0764</name>
</gene>
<dbReference type="Proteomes" id="UP000006057">
    <property type="component" value="Chromosome"/>
</dbReference>
<dbReference type="InterPro" id="IPR038232">
    <property type="entry name" value="PknH-like_Extracell_sf"/>
</dbReference>
<dbReference type="PATRIC" id="fig|710421.3.peg.765"/>
<dbReference type="AlphaFoldDB" id="I4BE74"/>
<protein>
    <recommendedName>
        <fullName evidence="1">PknH-like extracellular domain-containing protein</fullName>
    </recommendedName>
</protein>
<organism evidence="2 3">
    <name type="scientific">Mycolicibacterium chubuense (strain NBB4)</name>
    <name type="common">Mycobacterium chubuense</name>
    <dbReference type="NCBI Taxonomy" id="710421"/>
    <lineage>
        <taxon>Bacteria</taxon>
        <taxon>Bacillati</taxon>
        <taxon>Actinomycetota</taxon>
        <taxon>Actinomycetes</taxon>
        <taxon>Mycobacteriales</taxon>
        <taxon>Mycobacteriaceae</taxon>
        <taxon>Mycolicibacterium</taxon>
    </lineage>
</organism>
<accession>I4BE74</accession>
<dbReference type="EMBL" id="CP003053">
    <property type="protein sequence ID" value="AFM15581.1"/>
    <property type="molecule type" value="Genomic_DNA"/>
</dbReference>
<dbReference type="Gene3D" id="3.40.1000.70">
    <property type="entry name" value="PknH-like extracellular domain"/>
    <property type="match status" value="1"/>
</dbReference>
<keyword evidence="3" id="KW-1185">Reference proteome</keyword>
<dbReference type="InterPro" id="IPR026954">
    <property type="entry name" value="PknH-like_Extracell"/>
</dbReference>
<reference evidence="2 3" key="1">
    <citation type="submission" date="2012-06" db="EMBL/GenBank/DDBJ databases">
        <title>Complete sequence of chromosome of Mycobacterium chubuense NBB4.</title>
        <authorList>
            <consortium name="US DOE Joint Genome Institute"/>
            <person name="Lucas S."/>
            <person name="Han J."/>
            <person name="Lapidus A."/>
            <person name="Cheng J.-F."/>
            <person name="Goodwin L."/>
            <person name="Pitluck S."/>
            <person name="Peters L."/>
            <person name="Mikhailova N."/>
            <person name="Teshima H."/>
            <person name="Detter J.C."/>
            <person name="Han C."/>
            <person name="Tapia R."/>
            <person name="Land M."/>
            <person name="Hauser L."/>
            <person name="Kyrpides N."/>
            <person name="Ivanova N."/>
            <person name="Pagani I."/>
            <person name="Mattes T."/>
            <person name="Holmes A."/>
            <person name="Rutledge P."/>
            <person name="Paulsen I."/>
            <person name="Coleman N."/>
            <person name="Woyke T."/>
        </authorList>
    </citation>
    <scope>NUCLEOTIDE SEQUENCE [LARGE SCALE GENOMIC DNA]</scope>
    <source>
        <strain evidence="2 3">NBB4</strain>
    </source>
</reference>
<dbReference type="PROSITE" id="PS51257">
    <property type="entry name" value="PROKAR_LIPOPROTEIN"/>
    <property type="match status" value="1"/>
</dbReference>
<dbReference type="HOGENOM" id="CLU_060937_0_0_11"/>
<evidence type="ECO:0000313" key="3">
    <source>
        <dbReference type="Proteomes" id="UP000006057"/>
    </source>
</evidence>
<name>I4BE74_MYCCN</name>
<sequence length="246" mass="26208" precursor="true">MRRCGYARVTTARGGGRRVAGAMLLAGVAVSAISCSSGSAPQAPAPQLVADAALANLLLTPNEIQSAMHGTPFMPQPVDSTMDDNRNLLPNLNCLGVWHPGETAIYGRQDSDGGWTSVRRQLLRTPGKEQWQSSVVQSVTAYPTIQKARDFLADSGARWAKCTNHTVNITLNDQRMPRWRSGELVQTPDQLTMPITRADGVDTASCQHVVSVVTNVVIDVEACAPRAADVTGAAQIATRIASHIPG</sequence>
<feature type="domain" description="PknH-like extracellular" evidence="1">
    <location>
        <begin position="49"/>
        <end position="241"/>
    </location>
</feature>
<proteinExistence type="predicted"/>